<gene>
    <name evidence="1" type="ORF">SAMN05444391_1347</name>
</gene>
<proteinExistence type="predicted"/>
<reference evidence="1 2" key="1">
    <citation type="submission" date="2016-11" db="EMBL/GenBank/DDBJ databases">
        <authorList>
            <person name="Jaros S."/>
            <person name="Januszkiewicz K."/>
            <person name="Wedrychowicz H."/>
        </authorList>
    </citation>
    <scope>NUCLEOTIDE SEQUENCE [LARGE SCALE GENOMIC DNA]</scope>
    <source>
        <strain evidence="1 2">DSM 19557</strain>
    </source>
</reference>
<dbReference type="EMBL" id="LT670846">
    <property type="protein sequence ID" value="SHK53291.1"/>
    <property type="molecule type" value="Genomic_DNA"/>
</dbReference>
<evidence type="ECO:0000313" key="1">
    <source>
        <dbReference type="EMBL" id="SHK53291.1"/>
    </source>
</evidence>
<name>A0A1M6T8H2_9AQUI</name>
<dbReference type="Proteomes" id="UP000189810">
    <property type="component" value="Chromosome I"/>
</dbReference>
<sequence>MKLFLNNLLKNTQSIPGFENLEAAKDYLCRYLLSYIHIELSSLPKQEWEKTLKTWAKICMFANSLLQKSEEERQELYRKYNFDQMMIGIAEDVRHTLIGAYALGLLKKEDKPYKIIPLAASFALEDNKLMEKHQFNREILEYIKGLFDEGRSV</sequence>
<dbReference type="STRING" id="381751.SAMN05444391_1347"/>
<evidence type="ECO:0000313" key="2">
    <source>
        <dbReference type="Proteomes" id="UP000189810"/>
    </source>
</evidence>
<accession>A0A1M6T8H2</accession>
<organism evidence="1 2">
    <name type="scientific">Thermocrinis minervae</name>
    <dbReference type="NCBI Taxonomy" id="381751"/>
    <lineage>
        <taxon>Bacteria</taxon>
        <taxon>Pseudomonadati</taxon>
        <taxon>Aquificota</taxon>
        <taxon>Aquificia</taxon>
        <taxon>Aquificales</taxon>
        <taxon>Aquificaceae</taxon>
        <taxon>Thermocrinis</taxon>
    </lineage>
</organism>
<dbReference type="AlphaFoldDB" id="A0A1M6T8H2"/>
<protein>
    <submittedName>
        <fullName evidence="1">Uncharacterized protein</fullName>
    </submittedName>
</protein>
<keyword evidence="2" id="KW-1185">Reference proteome</keyword>
<dbReference type="OrthoDB" id="13956at2"/>
<dbReference type="RefSeq" id="WP_079654440.1">
    <property type="nucleotide sequence ID" value="NZ_LT670846.1"/>
</dbReference>